<gene>
    <name evidence="2" type="ORF">C4K03_4793</name>
</gene>
<proteinExistence type="predicted"/>
<protein>
    <submittedName>
        <fullName evidence="2">Uncharacterized protein</fullName>
    </submittedName>
</protein>
<evidence type="ECO:0000313" key="3">
    <source>
        <dbReference type="Proteomes" id="UP000268696"/>
    </source>
</evidence>
<dbReference type="RefSeq" id="WP_164486393.1">
    <property type="nucleotide sequence ID" value="NZ_CP027754.1"/>
</dbReference>
<accession>A0A3G7UCJ8</accession>
<sequence length="441" mass="48353">MKPIRTSPSFIPHIHSPSAEEPTPGTPLHSAVVGRDSEAVARLRNEGIRANTLNAQGHSPLDVLDNMHDIDELSRSSLRMALLQSLNPTAPPGYAKPEALHGTPWGLEILQSGALRGGVNDAKGGSASLEGKVFFSDRTRESATDETTRADLRSKARVYAAGKGMHPSNAYSRALQHRMTQVILHALDNGKTIPASNIKRSIEVNSQDKLHIEGAAWLQRLLHDSYIINTGGRKFINATLDEALNFLKLPGSLVFEADDQVNELKGEELNRFYHRVASELQLSLENGKAPYLGLLNQGSIVPLVFGFEKINNLSTHEIQYFSKTKQYSYQDEDHPLSGSLETGGKLKEVEVRNLSDFATLCLGCAIKDVELPAELLVRVKGQNGSKAQYLDAQKIATFRQKLAAQVADQAGEQPLPALGLHQLQEVNSRIRANDLSEWIKA</sequence>
<name>A0A3G7UCJ8_9PSED</name>
<dbReference type="EMBL" id="CP027754">
    <property type="protein sequence ID" value="AZE56931.1"/>
    <property type="molecule type" value="Genomic_DNA"/>
</dbReference>
<feature type="region of interest" description="Disordered" evidence="1">
    <location>
        <begin position="1"/>
        <end position="28"/>
    </location>
</feature>
<feature type="compositionally biased region" description="Low complexity" evidence="1">
    <location>
        <begin position="7"/>
        <end position="17"/>
    </location>
</feature>
<dbReference type="Proteomes" id="UP000268696">
    <property type="component" value="Chromosome"/>
</dbReference>
<reference evidence="2 3" key="1">
    <citation type="submission" date="2018-03" db="EMBL/GenBank/DDBJ databases">
        <title>Diversity of phytobeneficial traits revealed by whole-genome analysis of worldwide-isolated phenazine-producing Pseudomonas spp.</title>
        <authorList>
            <person name="Biessy A."/>
            <person name="Novinscak A."/>
            <person name="Blom J."/>
            <person name="Leger G."/>
            <person name="Thomashow L.S."/>
            <person name="Cazorla F.M."/>
            <person name="Josic D."/>
            <person name="Filion M."/>
        </authorList>
    </citation>
    <scope>NUCLEOTIDE SEQUENCE [LARGE SCALE GENOMIC DNA]</scope>
    <source>
        <strain evidence="2 3">30B</strain>
    </source>
</reference>
<evidence type="ECO:0000256" key="1">
    <source>
        <dbReference type="SAM" id="MobiDB-lite"/>
    </source>
</evidence>
<organism evidence="2 3">
    <name type="scientific">Pseudomonas synxantha</name>
    <dbReference type="NCBI Taxonomy" id="47883"/>
    <lineage>
        <taxon>Bacteria</taxon>
        <taxon>Pseudomonadati</taxon>
        <taxon>Pseudomonadota</taxon>
        <taxon>Gammaproteobacteria</taxon>
        <taxon>Pseudomonadales</taxon>
        <taxon>Pseudomonadaceae</taxon>
        <taxon>Pseudomonas</taxon>
    </lineage>
</organism>
<evidence type="ECO:0000313" key="2">
    <source>
        <dbReference type="EMBL" id="AZE56931.1"/>
    </source>
</evidence>
<dbReference type="AlphaFoldDB" id="A0A3G7UCJ8"/>